<name>A0ABV2GXR9_9HYPH</name>
<dbReference type="Proteomes" id="UP001549204">
    <property type="component" value="Unassembled WGS sequence"/>
</dbReference>
<organism evidence="1 2">
    <name type="scientific">Mesorhizobium robiniae</name>
    <dbReference type="NCBI Taxonomy" id="559315"/>
    <lineage>
        <taxon>Bacteria</taxon>
        <taxon>Pseudomonadati</taxon>
        <taxon>Pseudomonadota</taxon>
        <taxon>Alphaproteobacteria</taxon>
        <taxon>Hyphomicrobiales</taxon>
        <taxon>Phyllobacteriaceae</taxon>
        <taxon>Mesorhizobium</taxon>
    </lineage>
</organism>
<reference evidence="1 2" key="1">
    <citation type="submission" date="2024-06" db="EMBL/GenBank/DDBJ databases">
        <title>Genomic Encyclopedia of Type Strains, Phase IV (KMG-IV): sequencing the most valuable type-strain genomes for metagenomic binning, comparative biology and taxonomic classification.</title>
        <authorList>
            <person name="Goeker M."/>
        </authorList>
    </citation>
    <scope>NUCLEOTIDE SEQUENCE [LARGE SCALE GENOMIC DNA]</scope>
    <source>
        <strain evidence="1 2">DSM 100022</strain>
    </source>
</reference>
<comment type="caution">
    <text evidence="1">The sequence shown here is derived from an EMBL/GenBank/DDBJ whole genome shotgun (WGS) entry which is preliminary data.</text>
</comment>
<gene>
    <name evidence="1" type="ORF">ABID19_005909</name>
</gene>
<evidence type="ECO:0000313" key="1">
    <source>
        <dbReference type="EMBL" id="MET3582847.1"/>
    </source>
</evidence>
<sequence>MKKHSNFLFGEPRCNSRFGQLNENFLGGAAPEVVCVLSVPGLQDPGNTFDQFPPPMQRKRAYV</sequence>
<protein>
    <submittedName>
        <fullName evidence="1">Uncharacterized protein</fullName>
    </submittedName>
</protein>
<proteinExistence type="predicted"/>
<dbReference type="EMBL" id="JBEPMC010000013">
    <property type="protein sequence ID" value="MET3582847.1"/>
    <property type="molecule type" value="Genomic_DNA"/>
</dbReference>
<accession>A0ABV2GXR9</accession>
<evidence type="ECO:0000313" key="2">
    <source>
        <dbReference type="Proteomes" id="UP001549204"/>
    </source>
</evidence>
<keyword evidence="2" id="KW-1185">Reference proteome</keyword>